<sequence length="93" mass="9969">MSSEHPSSKKAVALRYDPNQSAAPRIVASGRGALAEQILSTAEAAGVPLQEDKALVETLLAFEVGKEIPPELYQVVAEVLAFVQRIDKRGPRS</sequence>
<keyword evidence="2" id="KW-1185">Reference proteome</keyword>
<gene>
    <name evidence="1" type="ORF">OS242_00670</name>
</gene>
<dbReference type="SUPFAM" id="SSF160544">
    <property type="entry name" value="EscU C-terminal domain-like"/>
    <property type="match status" value="1"/>
</dbReference>
<dbReference type="PANTHER" id="PTHR30531:SF12">
    <property type="entry name" value="FLAGELLAR BIOSYNTHETIC PROTEIN FLHB"/>
    <property type="match status" value="1"/>
</dbReference>
<dbReference type="InterPro" id="IPR029025">
    <property type="entry name" value="T3SS_substrate_exporter_C"/>
</dbReference>
<dbReference type="Proteomes" id="UP001208017">
    <property type="component" value="Unassembled WGS sequence"/>
</dbReference>
<protein>
    <submittedName>
        <fullName evidence="1">EscU/YscU/HrcU family type III secretion system export apparatus switch protein</fullName>
    </submittedName>
</protein>
<name>A0ABT3WXR3_9BACL</name>
<dbReference type="Gene3D" id="3.40.1690.10">
    <property type="entry name" value="secretion proteins EscU"/>
    <property type="match status" value="1"/>
</dbReference>
<dbReference type="PANTHER" id="PTHR30531">
    <property type="entry name" value="FLAGELLAR BIOSYNTHETIC PROTEIN FLHB"/>
    <property type="match status" value="1"/>
</dbReference>
<organism evidence="1 2">
    <name type="scientific">Tumebacillus lacus</name>
    <dbReference type="NCBI Taxonomy" id="2995335"/>
    <lineage>
        <taxon>Bacteria</taxon>
        <taxon>Bacillati</taxon>
        <taxon>Bacillota</taxon>
        <taxon>Bacilli</taxon>
        <taxon>Bacillales</taxon>
        <taxon>Alicyclobacillaceae</taxon>
        <taxon>Tumebacillus</taxon>
    </lineage>
</organism>
<dbReference type="RefSeq" id="WP_267149723.1">
    <property type="nucleotide sequence ID" value="NZ_JAPMLT010000001.1"/>
</dbReference>
<evidence type="ECO:0000313" key="1">
    <source>
        <dbReference type="EMBL" id="MCX7568478.1"/>
    </source>
</evidence>
<dbReference type="Pfam" id="PF01312">
    <property type="entry name" value="Bac_export_2"/>
    <property type="match status" value="1"/>
</dbReference>
<reference evidence="1 2" key="1">
    <citation type="submission" date="2022-11" db="EMBL/GenBank/DDBJ databases">
        <title>Study of microbial diversity in lake waters.</title>
        <authorList>
            <person name="Zhang J."/>
        </authorList>
    </citation>
    <scope>NUCLEOTIDE SEQUENCE [LARGE SCALE GENOMIC DNA]</scope>
    <source>
        <strain evidence="1 2">DT12</strain>
    </source>
</reference>
<evidence type="ECO:0000313" key="2">
    <source>
        <dbReference type="Proteomes" id="UP001208017"/>
    </source>
</evidence>
<proteinExistence type="predicted"/>
<dbReference type="EMBL" id="JAPMLT010000001">
    <property type="protein sequence ID" value="MCX7568478.1"/>
    <property type="molecule type" value="Genomic_DNA"/>
</dbReference>
<comment type="caution">
    <text evidence="1">The sequence shown here is derived from an EMBL/GenBank/DDBJ whole genome shotgun (WGS) entry which is preliminary data.</text>
</comment>
<accession>A0ABT3WXR3</accession>
<dbReference type="InterPro" id="IPR006135">
    <property type="entry name" value="T3SS_substrate_exporter"/>
</dbReference>